<feature type="domain" description="Photolyase/cryptochrome alpha/beta" evidence="15">
    <location>
        <begin position="2"/>
        <end position="129"/>
    </location>
</feature>
<name>A0A2Z2P2F7_9GAMM</name>
<keyword evidence="7 14" id="KW-0157">Chromophore</keyword>
<feature type="binding site" evidence="12">
    <location>
        <begin position="243"/>
        <end position="247"/>
    </location>
    <ligand>
        <name>FAD</name>
        <dbReference type="ChEBI" id="CHEBI:57692"/>
    </ligand>
</feature>
<evidence type="ECO:0000256" key="14">
    <source>
        <dbReference type="RuleBase" id="RU004182"/>
    </source>
</evidence>
<feature type="binding site" evidence="12">
    <location>
        <begin position="381"/>
        <end position="383"/>
    </location>
    <ligand>
        <name>FAD</name>
        <dbReference type="ChEBI" id="CHEBI:57692"/>
    </ligand>
</feature>
<dbReference type="GO" id="GO:0009416">
    <property type="term" value="P:response to light stimulus"/>
    <property type="evidence" value="ECO:0007669"/>
    <property type="project" value="TreeGrafter"/>
</dbReference>
<keyword evidence="6 12" id="KW-0274">FAD</keyword>
<dbReference type="InterPro" id="IPR036155">
    <property type="entry name" value="Crypto/Photolyase_N_sf"/>
</dbReference>
<comment type="cofactor">
    <cofactor evidence="1">
        <name>(6R)-5,10-methylene-5,6,7,8-tetrahydrofolate</name>
        <dbReference type="ChEBI" id="CHEBI:15636"/>
    </cofactor>
</comment>
<dbReference type="InterPro" id="IPR036134">
    <property type="entry name" value="Crypto/Photolyase_FAD-like_sf"/>
</dbReference>
<accession>A0A2Z2P2F7</accession>
<comment type="function">
    <text evidence="10">Involved in repair of UV radiation-induced DNA damage. Catalyzes the light-dependent monomerization (300-600 nm) of cyclobutyl pyrimidine dimers (in cis-syn configuration), which are formed between adjacent bases on the same DNA strand upon exposure to ultraviolet radiation.</text>
</comment>
<feature type="site" description="Electron transfer via tryptophanyl radical" evidence="13">
    <location>
        <position position="391"/>
    </location>
</feature>
<evidence type="ECO:0000256" key="12">
    <source>
        <dbReference type="PIRSR" id="PIRSR602081-1"/>
    </source>
</evidence>
<organism evidence="16 17">
    <name type="scientific">Granulosicoccus antarcticus IMCC3135</name>
    <dbReference type="NCBI Taxonomy" id="1192854"/>
    <lineage>
        <taxon>Bacteria</taxon>
        <taxon>Pseudomonadati</taxon>
        <taxon>Pseudomonadota</taxon>
        <taxon>Gammaproteobacteria</taxon>
        <taxon>Chromatiales</taxon>
        <taxon>Granulosicoccaceae</taxon>
        <taxon>Granulosicoccus</taxon>
    </lineage>
</organism>
<protein>
    <recommendedName>
        <fullName evidence="4">Deoxyribodipyrimidine photo-lyase</fullName>
        <ecNumber evidence="3">4.1.99.3</ecNumber>
    </recommendedName>
    <alternativeName>
        <fullName evidence="8">DNA photolyase</fullName>
    </alternativeName>
    <alternativeName>
        <fullName evidence="11">Photoreactivating enzyme</fullName>
    </alternativeName>
</protein>
<proteinExistence type="inferred from homology"/>
<evidence type="ECO:0000256" key="7">
    <source>
        <dbReference type="ARBA" id="ARBA00022991"/>
    </source>
</evidence>
<dbReference type="PANTHER" id="PTHR11455:SF9">
    <property type="entry name" value="CRYPTOCHROME CIRCADIAN CLOCK 5 ISOFORM X1"/>
    <property type="match status" value="1"/>
</dbReference>
<keyword evidence="16" id="KW-0456">Lyase</keyword>
<dbReference type="PANTHER" id="PTHR11455">
    <property type="entry name" value="CRYPTOCHROME"/>
    <property type="match status" value="1"/>
</dbReference>
<feature type="site" description="Electron transfer via tryptophanyl radical" evidence="13">
    <location>
        <position position="314"/>
    </location>
</feature>
<dbReference type="PROSITE" id="PS00394">
    <property type="entry name" value="DNA_PHOTOLYASES_1_1"/>
    <property type="match status" value="1"/>
</dbReference>
<comment type="similarity">
    <text evidence="14">Belongs to the DNA photolyase family.</text>
</comment>
<evidence type="ECO:0000256" key="4">
    <source>
        <dbReference type="ARBA" id="ARBA00014046"/>
    </source>
</evidence>
<sequence>MSRGILWFRQDLRLRDNPALAAASKECDELLCVFIDDPQDQTISQLGAASRVWLHHSLTALQASLRKKGSELYFAQGPSQEVLEELISQSGAQRIYWNRCYDPVTIERDKSIKTALSDLQPRTFNGLLIHEPWENLKSDGSPYRVYTPYWRAAATALGKEPDRLQTLNMPRNIPALSDVAAQALAACVSLEQLELLPCRDWHESMLKDWQVGEDAAQAQVERFLKSAVHGYDEGRNLPAEQGTSRLSPHLHFGEVSPRHILNRLLLERRLSALSESETTFAKEILWREFAYSLLFHFPQTIDEPLDPRFRKFEWAEQTDEHLRRWQRGMTGVPIVDAGMRELYATGWMHNRVRMIVASYLIKNLLIPWQAGEQWFRDKLVDADLASNCMGWQWTAGCGADAAPFFRIFNPVLQGEKFDKQGDYVRRWVPELAEVAKKYVHKPWELDAQTRSGIDYPEPLVDLKQSRERALTSFTAIKGTKTA</sequence>
<dbReference type="GO" id="GO:0003677">
    <property type="term" value="F:DNA binding"/>
    <property type="evidence" value="ECO:0007669"/>
    <property type="project" value="TreeGrafter"/>
</dbReference>
<dbReference type="RefSeq" id="WP_088920431.1">
    <property type="nucleotide sequence ID" value="NZ_CP018632.1"/>
</dbReference>
<dbReference type="GO" id="GO:0000719">
    <property type="term" value="P:photoreactive repair"/>
    <property type="evidence" value="ECO:0007669"/>
    <property type="project" value="UniProtKB-ARBA"/>
</dbReference>
<evidence type="ECO:0000256" key="10">
    <source>
        <dbReference type="ARBA" id="ARBA00059220"/>
    </source>
</evidence>
<evidence type="ECO:0000256" key="9">
    <source>
        <dbReference type="ARBA" id="ARBA00033999"/>
    </source>
</evidence>
<reference evidence="16 17" key="1">
    <citation type="submission" date="2016-12" db="EMBL/GenBank/DDBJ databases">
        <authorList>
            <person name="Song W.-J."/>
            <person name="Kurnit D.M."/>
        </authorList>
    </citation>
    <scope>NUCLEOTIDE SEQUENCE [LARGE SCALE GENOMIC DNA]</scope>
    <source>
        <strain evidence="16 17">IMCC3135</strain>
    </source>
</reference>
<dbReference type="InterPro" id="IPR005101">
    <property type="entry name" value="Cryptochr/Photolyase_FAD-bd"/>
</dbReference>
<dbReference type="KEGG" id="gai:IMCC3135_27325"/>
<evidence type="ECO:0000259" key="15">
    <source>
        <dbReference type="PROSITE" id="PS51645"/>
    </source>
</evidence>
<evidence type="ECO:0000256" key="11">
    <source>
        <dbReference type="ARBA" id="ARBA00083107"/>
    </source>
</evidence>
<dbReference type="Gene3D" id="1.10.579.10">
    <property type="entry name" value="DNA Cyclobutane Dipyrimidine Photolyase, subunit A, domain 3"/>
    <property type="match status" value="1"/>
</dbReference>
<evidence type="ECO:0000256" key="2">
    <source>
        <dbReference type="ARBA" id="ARBA00005862"/>
    </source>
</evidence>
<comment type="similarity">
    <text evidence="2">Belongs to the DNA photolyase class-1 family.</text>
</comment>
<dbReference type="Pfam" id="PF03441">
    <property type="entry name" value="FAD_binding_7"/>
    <property type="match status" value="1"/>
</dbReference>
<evidence type="ECO:0000256" key="1">
    <source>
        <dbReference type="ARBA" id="ARBA00001932"/>
    </source>
</evidence>
<feature type="binding site" evidence="12">
    <location>
        <position position="231"/>
    </location>
    <ligand>
        <name>FAD</name>
        <dbReference type="ChEBI" id="CHEBI:57692"/>
    </ligand>
</feature>
<feature type="site" description="Electron transfer via tryptophanyl radical" evidence="13">
    <location>
        <position position="368"/>
    </location>
</feature>
<evidence type="ECO:0000256" key="3">
    <source>
        <dbReference type="ARBA" id="ARBA00013149"/>
    </source>
</evidence>
<dbReference type="InterPro" id="IPR014729">
    <property type="entry name" value="Rossmann-like_a/b/a_fold"/>
</dbReference>
<dbReference type="AlphaFoldDB" id="A0A2Z2P2F7"/>
<dbReference type="Gene3D" id="1.25.40.80">
    <property type="match status" value="1"/>
</dbReference>
<keyword evidence="17" id="KW-1185">Reference proteome</keyword>
<evidence type="ECO:0000256" key="6">
    <source>
        <dbReference type="ARBA" id="ARBA00022827"/>
    </source>
</evidence>
<evidence type="ECO:0000256" key="8">
    <source>
        <dbReference type="ARBA" id="ARBA00031671"/>
    </source>
</evidence>
<evidence type="ECO:0000256" key="13">
    <source>
        <dbReference type="PIRSR" id="PIRSR602081-2"/>
    </source>
</evidence>
<dbReference type="EC" id="4.1.99.3" evidence="3"/>
<dbReference type="OrthoDB" id="9772484at2"/>
<dbReference type="Gene3D" id="3.40.50.620">
    <property type="entry name" value="HUPs"/>
    <property type="match status" value="1"/>
</dbReference>
<dbReference type="InterPro" id="IPR018394">
    <property type="entry name" value="DNA_photolyase_1_CS_C"/>
</dbReference>
<evidence type="ECO:0000256" key="5">
    <source>
        <dbReference type="ARBA" id="ARBA00022630"/>
    </source>
</evidence>
<dbReference type="GO" id="GO:0071949">
    <property type="term" value="F:FAD binding"/>
    <property type="evidence" value="ECO:0007669"/>
    <property type="project" value="TreeGrafter"/>
</dbReference>
<dbReference type="PROSITE" id="PS51645">
    <property type="entry name" value="PHR_CRY_ALPHA_BETA"/>
    <property type="match status" value="1"/>
</dbReference>
<dbReference type="SUPFAM" id="SSF52425">
    <property type="entry name" value="Cryptochrome/photolyase, N-terminal domain"/>
    <property type="match status" value="1"/>
</dbReference>
<dbReference type="InterPro" id="IPR006050">
    <property type="entry name" value="DNA_photolyase_N"/>
</dbReference>
<keyword evidence="5 12" id="KW-0285">Flavoprotein</keyword>
<dbReference type="InterPro" id="IPR002081">
    <property type="entry name" value="Cryptochrome/DNA_photolyase_1"/>
</dbReference>
<dbReference type="FunFam" id="1.10.579.10:FF:000003">
    <property type="entry name" value="Deoxyribodipyrimidine photo-lyase"/>
    <property type="match status" value="1"/>
</dbReference>
<dbReference type="Proteomes" id="UP000250079">
    <property type="component" value="Chromosome"/>
</dbReference>
<comment type="cofactor">
    <cofactor evidence="12">
        <name>FAD</name>
        <dbReference type="ChEBI" id="CHEBI:57692"/>
    </cofactor>
    <text evidence="12">Binds 1 FAD per subunit.</text>
</comment>
<feature type="binding site" evidence="12">
    <location>
        <position position="280"/>
    </location>
    <ligand>
        <name>FAD</name>
        <dbReference type="ChEBI" id="CHEBI:57692"/>
    </ligand>
</feature>
<dbReference type="EMBL" id="CP018632">
    <property type="protein sequence ID" value="ASJ75520.1"/>
    <property type="molecule type" value="Genomic_DNA"/>
</dbReference>
<dbReference type="SUPFAM" id="SSF48173">
    <property type="entry name" value="Cryptochrome/photolyase FAD-binding domain"/>
    <property type="match status" value="1"/>
</dbReference>
<dbReference type="GO" id="GO:0003904">
    <property type="term" value="F:deoxyribodipyrimidine photo-lyase activity"/>
    <property type="evidence" value="ECO:0007669"/>
    <property type="project" value="UniProtKB-EC"/>
</dbReference>
<evidence type="ECO:0000313" key="17">
    <source>
        <dbReference type="Proteomes" id="UP000250079"/>
    </source>
</evidence>
<dbReference type="PRINTS" id="PR00147">
    <property type="entry name" value="DNAPHOTLYASE"/>
</dbReference>
<evidence type="ECO:0000313" key="16">
    <source>
        <dbReference type="EMBL" id="ASJ75520.1"/>
    </source>
</evidence>
<dbReference type="Pfam" id="PF00875">
    <property type="entry name" value="DNA_photolyase"/>
    <property type="match status" value="1"/>
</dbReference>
<gene>
    <name evidence="16" type="primary">phrA_2</name>
    <name evidence="16" type="ORF">IMCC3135_27325</name>
</gene>
<comment type="catalytic activity">
    <reaction evidence="9">
        <text>cyclobutadipyrimidine (in DNA) = 2 pyrimidine residues (in DNA).</text>
        <dbReference type="EC" id="4.1.99.3"/>
    </reaction>
</comment>